<organism evidence="2">
    <name type="scientific">Capitella teleta</name>
    <name type="common">Polychaete worm</name>
    <dbReference type="NCBI Taxonomy" id="283909"/>
    <lineage>
        <taxon>Eukaryota</taxon>
        <taxon>Metazoa</taxon>
        <taxon>Spiralia</taxon>
        <taxon>Lophotrochozoa</taxon>
        <taxon>Annelida</taxon>
        <taxon>Polychaeta</taxon>
        <taxon>Sedentaria</taxon>
        <taxon>Scolecida</taxon>
        <taxon>Capitellidae</taxon>
        <taxon>Capitella</taxon>
    </lineage>
</organism>
<dbReference type="AlphaFoldDB" id="R7VM86"/>
<protein>
    <submittedName>
        <fullName evidence="2 3">Uncharacterized protein</fullName>
    </submittedName>
</protein>
<reference evidence="2 4" key="2">
    <citation type="journal article" date="2013" name="Nature">
        <title>Insights into bilaterian evolution from three spiralian genomes.</title>
        <authorList>
            <person name="Simakov O."/>
            <person name="Marletaz F."/>
            <person name="Cho S.J."/>
            <person name="Edsinger-Gonzales E."/>
            <person name="Havlak P."/>
            <person name="Hellsten U."/>
            <person name="Kuo D.H."/>
            <person name="Larsson T."/>
            <person name="Lv J."/>
            <person name="Arendt D."/>
            <person name="Savage R."/>
            <person name="Osoegawa K."/>
            <person name="de Jong P."/>
            <person name="Grimwood J."/>
            <person name="Chapman J.A."/>
            <person name="Shapiro H."/>
            <person name="Aerts A."/>
            <person name="Otillar R.P."/>
            <person name="Terry A.Y."/>
            <person name="Boore J.L."/>
            <person name="Grigoriev I.V."/>
            <person name="Lindberg D.R."/>
            <person name="Seaver E.C."/>
            <person name="Weisblat D.A."/>
            <person name="Putnam N.H."/>
            <person name="Rokhsar D.S."/>
        </authorList>
    </citation>
    <scope>NUCLEOTIDE SEQUENCE</scope>
    <source>
        <strain evidence="2 4">I ESC-2004</strain>
    </source>
</reference>
<dbReference type="Proteomes" id="UP000014760">
    <property type="component" value="Unassembled WGS sequence"/>
</dbReference>
<dbReference type="EMBL" id="AMQN01003809">
    <property type="status" value="NOT_ANNOTATED_CDS"/>
    <property type="molecule type" value="Genomic_DNA"/>
</dbReference>
<dbReference type="EMBL" id="KB291945">
    <property type="protein sequence ID" value="ELU18405.1"/>
    <property type="molecule type" value="Genomic_DNA"/>
</dbReference>
<evidence type="ECO:0000313" key="4">
    <source>
        <dbReference type="Proteomes" id="UP000014760"/>
    </source>
</evidence>
<reference evidence="4" key="1">
    <citation type="submission" date="2012-12" db="EMBL/GenBank/DDBJ databases">
        <authorList>
            <person name="Hellsten U."/>
            <person name="Grimwood J."/>
            <person name="Chapman J.A."/>
            <person name="Shapiro H."/>
            <person name="Aerts A."/>
            <person name="Otillar R.P."/>
            <person name="Terry A.Y."/>
            <person name="Boore J.L."/>
            <person name="Simakov O."/>
            <person name="Marletaz F."/>
            <person name="Cho S.-J."/>
            <person name="Edsinger-Gonzales E."/>
            <person name="Havlak P."/>
            <person name="Kuo D.-H."/>
            <person name="Larsson T."/>
            <person name="Lv J."/>
            <person name="Arendt D."/>
            <person name="Savage R."/>
            <person name="Osoegawa K."/>
            <person name="de Jong P."/>
            <person name="Lindberg D.R."/>
            <person name="Seaver E.C."/>
            <person name="Weisblat D.A."/>
            <person name="Putnam N.H."/>
            <person name="Grigoriev I.V."/>
            <person name="Rokhsar D.S."/>
        </authorList>
    </citation>
    <scope>NUCLEOTIDE SEQUENCE</scope>
    <source>
        <strain evidence="4">I ESC-2004</strain>
    </source>
</reference>
<dbReference type="HOGENOM" id="CLU_978511_0_0_1"/>
<keyword evidence="4" id="KW-1185">Reference proteome</keyword>
<evidence type="ECO:0000256" key="1">
    <source>
        <dbReference type="SAM" id="MobiDB-lite"/>
    </source>
</evidence>
<proteinExistence type="predicted"/>
<gene>
    <name evidence="2" type="ORF">CAPTEDRAFT_213110</name>
</gene>
<feature type="non-terminal residue" evidence="2">
    <location>
        <position position="1"/>
    </location>
</feature>
<name>R7VM86_CAPTE</name>
<accession>R7VM86</accession>
<dbReference type="EnsemblMetazoa" id="CapteT213110">
    <property type="protein sequence ID" value="CapteP213110"/>
    <property type="gene ID" value="CapteG213110"/>
</dbReference>
<evidence type="ECO:0000313" key="2">
    <source>
        <dbReference type="EMBL" id="ELU18405.1"/>
    </source>
</evidence>
<feature type="region of interest" description="Disordered" evidence="1">
    <location>
        <begin position="60"/>
        <end position="101"/>
    </location>
</feature>
<sequence>PEIFGQISSATYLASAREWMKLKVSTKVTRIMRRKNFGRTYACKRTSRLMRWAVTLRALHTPSHGHSPPRPSVPHRLKRTKVDPKRMGDDSEAFCKETSSQKAPTKARVKEFVAVEPLFMSHSTEKQRPFSAVARASTASDMDTRHETVASPLSGKQPAAQDITTEHSTRQKAEEELEGEVWLTVLSYTVAEIAEFTKKLHFRFPQMKIVVGDLLPKLKVDNSAFNGCVEMTNELLREECHRCTERKTFSTVKGMINFSNSVLILTSVANATLFTTWTTVKRSDC</sequence>
<evidence type="ECO:0000313" key="3">
    <source>
        <dbReference type="EnsemblMetazoa" id="CapteP213110"/>
    </source>
</evidence>
<reference evidence="3" key="3">
    <citation type="submission" date="2015-06" db="UniProtKB">
        <authorList>
            <consortium name="EnsemblMetazoa"/>
        </authorList>
    </citation>
    <scope>IDENTIFICATION</scope>
</reference>
<feature type="compositionally biased region" description="Basic and acidic residues" evidence="1">
    <location>
        <begin position="80"/>
        <end position="95"/>
    </location>
</feature>